<dbReference type="Proteomes" id="UP000192907">
    <property type="component" value="Unassembled WGS sequence"/>
</dbReference>
<evidence type="ECO:0000313" key="2">
    <source>
        <dbReference type="Proteomes" id="UP000192907"/>
    </source>
</evidence>
<protein>
    <submittedName>
        <fullName evidence="1">Uncharacterized protein</fullName>
    </submittedName>
</protein>
<dbReference type="RefSeq" id="WP_132325774.1">
    <property type="nucleotide sequence ID" value="NZ_FWZT01000034.1"/>
</dbReference>
<gene>
    <name evidence="1" type="ORF">SAMN06296036_13432</name>
</gene>
<dbReference type="AlphaFoldDB" id="A0A1Y6CVE4"/>
<keyword evidence="2" id="KW-1185">Reference proteome</keyword>
<accession>A0A1Y6CVE4</accession>
<reference evidence="2" key="1">
    <citation type="submission" date="2017-04" db="EMBL/GenBank/DDBJ databases">
        <authorList>
            <person name="Varghese N."/>
            <person name="Submissions S."/>
        </authorList>
    </citation>
    <scope>NUCLEOTIDE SEQUENCE [LARGE SCALE GENOMIC DNA]</scope>
    <source>
        <strain evidence="2">RKEM611</strain>
    </source>
</reference>
<dbReference type="EMBL" id="FWZT01000034">
    <property type="protein sequence ID" value="SMF80008.1"/>
    <property type="molecule type" value="Genomic_DNA"/>
</dbReference>
<proteinExistence type="predicted"/>
<sequence length="297" mass="31912">MNQEGNSLLSLLVSVSILGIISLAVTKLGNTANFVERQSRSTYSWTALISSAQKGFSNVKFCTKNLGGRILPALNESPILIQKVIDLNDRDFIFPDQELTSGKGSMKVLSLSLSHHVELSNNRALGDFNIKLAKQAPNGKILSKSHKIPIQFEIDPTSREIITCSRDINFAGTDANEQICHLSSNGKKVYDPATGKCVSLTETVCYQGNRRGASCVNPNETISSCRVEGIEDKFSGVKRAIEGGFTTQPSASVVQLDYNSNSCTCLYALSEVDSSSARCVACCAGPSPFALKQFAGG</sequence>
<dbReference type="STRING" id="1513793.SAMN06296036_13432"/>
<name>A0A1Y6CVE4_9BACT</name>
<organism evidence="1 2">
    <name type="scientific">Pseudobacteriovorax antillogorgiicola</name>
    <dbReference type="NCBI Taxonomy" id="1513793"/>
    <lineage>
        <taxon>Bacteria</taxon>
        <taxon>Pseudomonadati</taxon>
        <taxon>Bdellovibrionota</taxon>
        <taxon>Oligoflexia</taxon>
        <taxon>Oligoflexales</taxon>
        <taxon>Pseudobacteriovoracaceae</taxon>
        <taxon>Pseudobacteriovorax</taxon>
    </lineage>
</organism>
<evidence type="ECO:0000313" key="1">
    <source>
        <dbReference type="EMBL" id="SMF80008.1"/>
    </source>
</evidence>